<feature type="compositionally biased region" description="Polar residues" evidence="9">
    <location>
        <begin position="103"/>
        <end position="118"/>
    </location>
</feature>
<dbReference type="Proteomes" id="UP000478008">
    <property type="component" value="Unassembled WGS sequence"/>
</dbReference>
<comment type="subunit">
    <text evidence="8">Component of the Mediator complex.</text>
</comment>
<dbReference type="GO" id="GO:0016592">
    <property type="term" value="C:mediator complex"/>
    <property type="evidence" value="ECO:0007669"/>
    <property type="project" value="InterPro"/>
</dbReference>
<evidence type="ECO:0000256" key="8">
    <source>
        <dbReference type="RuleBase" id="RU364150"/>
    </source>
</evidence>
<reference evidence="11 12" key="1">
    <citation type="submission" date="2019-07" db="EMBL/GenBank/DDBJ databases">
        <authorList>
            <person name="Friedrich A."/>
            <person name="Schacherer J."/>
        </authorList>
    </citation>
    <scope>NUCLEOTIDE SEQUENCE [LARGE SCALE GENOMIC DNA]</scope>
</reference>
<dbReference type="PANTHER" id="PTHR13321">
    <property type="entry name" value="MEDIATOR OF RNA POLYMERASE II TRANSCRIPTION, SUBUNIT 18"/>
    <property type="match status" value="1"/>
</dbReference>
<keyword evidence="4 8" id="KW-0805">Transcription regulation</keyword>
<evidence type="ECO:0000313" key="12">
    <source>
        <dbReference type="Proteomes" id="UP000478008"/>
    </source>
</evidence>
<dbReference type="EMBL" id="JABCYN010000049">
    <property type="protein sequence ID" value="KAF6006603.1"/>
    <property type="molecule type" value="Genomic_DNA"/>
</dbReference>
<evidence type="ECO:0000256" key="5">
    <source>
        <dbReference type="ARBA" id="ARBA00023163"/>
    </source>
</evidence>
<gene>
    <name evidence="8" type="primary">MED18</name>
    <name evidence="11" type="ORF">DEBR0S4_04434G</name>
    <name evidence="10" type="ORF">HII12_005002</name>
</gene>
<sequence length="292" mass="32678">MVQQLLLTASVSKAQFVPFKIALQTLTGMNPEPLARHTVILRPRFPYLPEKTTTKADPVETYRIRMTRVWDVANSGSMETNNTADENSEEVGKAAEKVENTESMKQNTTDGTSTEAGQSTHTLVADSVFDQSPETSKNNSIWTIQLSDIPAAGKRPVSIQNIYEATIYKTDDVLGYVDELGYMPETEFWTRGLRFYYNDVVVIEVVRFYISTRSTGAQNGPVPLRPVDKSASYHVRCFVDVANLNDLDNVARGVKQLEHLRTQLAGLIDLHVPDRRNMDSRLNSHIASVGPR</sequence>
<evidence type="ECO:0000256" key="9">
    <source>
        <dbReference type="SAM" id="MobiDB-lite"/>
    </source>
</evidence>
<reference evidence="10 13" key="2">
    <citation type="journal article" date="2020" name="Appl. Microbiol. Biotechnol.">
        <title>Targeted gene deletion in Brettanomyces bruxellensis with an expression-free CRISPR-Cas9 system.</title>
        <authorList>
            <person name="Varela C."/>
            <person name="Bartel C."/>
            <person name="Onetto C."/>
            <person name="Borneman A."/>
        </authorList>
    </citation>
    <scope>NUCLEOTIDE SEQUENCE [LARGE SCALE GENOMIC DNA]</scope>
    <source>
        <strain evidence="10 13">AWRI1613</strain>
    </source>
</reference>
<comment type="subcellular location">
    <subcellularLocation>
        <location evidence="1 8">Nucleus</location>
    </subcellularLocation>
</comment>
<dbReference type="GO" id="GO:0006357">
    <property type="term" value="P:regulation of transcription by RNA polymerase II"/>
    <property type="evidence" value="ECO:0007669"/>
    <property type="project" value="InterPro"/>
</dbReference>
<dbReference type="InterPro" id="IPR019095">
    <property type="entry name" value="Mediator_Med18"/>
</dbReference>
<dbReference type="GO" id="GO:0003712">
    <property type="term" value="F:transcription coregulator activity"/>
    <property type="evidence" value="ECO:0007669"/>
    <property type="project" value="InterPro"/>
</dbReference>
<dbReference type="EMBL" id="CABFWN010000004">
    <property type="protein sequence ID" value="VUG18869.1"/>
    <property type="molecule type" value="Genomic_DNA"/>
</dbReference>
<proteinExistence type="inferred from homology"/>
<accession>A0A7D9H3N8</accession>
<evidence type="ECO:0000256" key="3">
    <source>
        <dbReference type="ARBA" id="ARBA00019612"/>
    </source>
</evidence>
<evidence type="ECO:0000256" key="1">
    <source>
        <dbReference type="ARBA" id="ARBA00004123"/>
    </source>
</evidence>
<dbReference type="GO" id="GO:0070847">
    <property type="term" value="C:core mediator complex"/>
    <property type="evidence" value="ECO:0007669"/>
    <property type="project" value="TreeGrafter"/>
</dbReference>
<keyword evidence="8" id="KW-0010">Activator</keyword>
<keyword evidence="12" id="KW-1185">Reference proteome</keyword>
<comment type="function">
    <text evidence="8">Component of the Mediator complex, a coactivator involved in the regulated transcription of nearly all RNA polymerase II-dependent genes. Mediator functions as a bridge to convey information from gene-specific regulatory proteins to the basal RNA polymerase II transcription machinery. Mediator is recruited to promoters by direct interactions with regulatory proteins and serves as a scaffold for the assembly of a functional preinitiation complex with RNA polymerase II and the general transcription factors.</text>
</comment>
<dbReference type="AlphaFoldDB" id="A0A7D9H3N8"/>
<protein>
    <recommendedName>
        <fullName evidence="3 8">Mediator of RNA polymerase II transcription subunit 18</fullName>
    </recommendedName>
    <alternativeName>
        <fullName evidence="7 8">Mediator complex subunit 18</fullName>
    </alternativeName>
</protein>
<feature type="compositionally biased region" description="Basic and acidic residues" evidence="9">
    <location>
        <begin position="90"/>
        <end position="102"/>
    </location>
</feature>
<evidence type="ECO:0000256" key="4">
    <source>
        <dbReference type="ARBA" id="ARBA00023015"/>
    </source>
</evidence>
<evidence type="ECO:0000313" key="13">
    <source>
        <dbReference type="Proteomes" id="UP000568158"/>
    </source>
</evidence>
<dbReference type="GO" id="GO:0006369">
    <property type="term" value="P:termination of RNA polymerase II transcription"/>
    <property type="evidence" value="ECO:0007669"/>
    <property type="project" value="TreeGrafter"/>
</dbReference>
<keyword evidence="6 8" id="KW-0539">Nucleus</keyword>
<dbReference type="Proteomes" id="UP000568158">
    <property type="component" value="Unassembled WGS sequence"/>
</dbReference>
<comment type="similarity">
    <text evidence="2 8">Belongs to the Mediator complex subunit 18 family.</text>
</comment>
<evidence type="ECO:0000313" key="10">
    <source>
        <dbReference type="EMBL" id="KAF6006603.1"/>
    </source>
</evidence>
<evidence type="ECO:0000313" key="11">
    <source>
        <dbReference type="EMBL" id="VUG18869.1"/>
    </source>
</evidence>
<feature type="compositionally biased region" description="Polar residues" evidence="9">
    <location>
        <begin position="75"/>
        <end position="85"/>
    </location>
</feature>
<dbReference type="Pfam" id="PF09637">
    <property type="entry name" value="Med18"/>
    <property type="match status" value="1"/>
</dbReference>
<organism evidence="11 12">
    <name type="scientific">Dekkera bruxellensis</name>
    <name type="common">Brettanomyces custersii</name>
    <dbReference type="NCBI Taxonomy" id="5007"/>
    <lineage>
        <taxon>Eukaryota</taxon>
        <taxon>Fungi</taxon>
        <taxon>Dikarya</taxon>
        <taxon>Ascomycota</taxon>
        <taxon>Saccharomycotina</taxon>
        <taxon>Pichiomycetes</taxon>
        <taxon>Pichiales</taxon>
        <taxon>Pichiaceae</taxon>
        <taxon>Brettanomyces</taxon>
    </lineage>
</organism>
<dbReference type="PANTHER" id="PTHR13321:SF2">
    <property type="entry name" value="MEDIATOR OF RNA POLYMERASE II TRANSCRIPTION SUBUNIT 18"/>
    <property type="match status" value="1"/>
</dbReference>
<keyword evidence="5 8" id="KW-0804">Transcription</keyword>
<name>A0A7D9H3N8_DEKBR</name>
<evidence type="ECO:0000256" key="6">
    <source>
        <dbReference type="ARBA" id="ARBA00023242"/>
    </source>
</evidence>
<dbReference type="Gene3D" id="2.40.320.10">
    <property type="entry name" value="Hypothetical Protein Pfu-838710-001"/>
    <property type="match status" value="1"/>
</dbReference>
<evidence type="ECO:0000256" key="7">
    <source>
        <dbReference type="ARBA" id="ARBA00032012"/>
    </source>
</evidence>
<evidence type="ECO:0000256" key="2">
    <source>
        <dbReference type="ARBA" id="ARBA00009814"/>
    </source>
</evidence>
<feature type="region of interest" description="Disordered" evidence="9">
    <location>
        <begin position="75"/>
        <end position="118"/>
    </location>
</feature>